<gene>
    <name evidence="2" type="ORF">GCM10022402_12120</name>
</gene>
<evidence type="ECO:0000256" key="1">
    <source>
        <dbReference type="SAM" id="MobiDB-lite"/>
    </source>
</evidence>
<feature type="region of interest" description="Disordered" evidence="1">
    <location>
        <begin position="144"/>
        <end position="166"/>
    </location>
</feature>
<evidence type="ECO:0000313" key="3">
    <source>
        <dbReference type="Proteomes" id="UP001500908"/>
    </source>
</evidence>
<accession>A0ABP7F7Q5</accession>
<feature type="compositionally biased region" description="Basic residues" evidence="1">
    <location>
        <begin position="46"/>
        <end position="56"/>
    </location>
</feature>
<name>A0ABP7F7Q5_9ACTN</name>
<comment type="caution">
    <text evidence="2">The sequence shown here is derived from an EMBL/GenBank/DDBJ whole genome shotgun (WGS) entry which is preliminary data.</text>
</comment>
<dbReference type="Proteomes" id="UP001500908">
    <property type="component" value="Unassembled WGS sequence"/>
</dbReference>
<keyword evidence="3" id="KW-1185">Reference proteome</keyword>
<organism evidence="2 3">
    <name type="scientific">Salinactinospora qingdaonensis</name>
    <dbReference type="NCBI Taxonomy" id="702744"/>
    <lineage>
        <taxon>Bacteria</taxon>
        <taxon>Bacillati</taxon>
        <taxon>Actinomycetota</taxon>
        <taxon>Actinomycetes</taxon>
        <taxon>Streptosporangiales</taxon>
        <taxon>Nocardiopsidaceae</taxon>
        <taxon>Salinactinospora</taxon>
    </lineage>
</organism>
<dbReference type="RefSeq" id="WP_344968192.1">
    <property type="nucleotide sequence ID" value="NZ_BAABDD010000004.1"/>
</dbReference>
<dbReference type="InterPro" id="IPR007922">
    <property type="entry name" value="DciA-like"/>
</dbReference>
<feature type="region of interest" description="Disordered" evidence="1">
    <location>
        <begin position="1"/>
        <end position="61"/>
    </location>
</feature>
<reference evidence="3" key="1">
    <citation type="journal article" date="2019" name="Int. J. Syst. Evol. Microbiol.">
        <title>The Global Catalogue of Microorganisms (GCM) 10K type strain sequencing project: providing services to taxonomists for standard genome sequencing and annotation.</title>
        <authorList>
            <consortium name="The Broad Institute Genomics Platform"/>
            <consortium name="The Broad Institute Genome Sequencing Center for Infectious Disease"/>
            <person name="Wu L."/>
            <person name="Ma J."/>
        </authorList>
    </citation>
    <scope>NUCLEOTIDE SEQUENCE [LARGE SCALE GENOMIC DNA]</scope>
    <source>
        <strain evidence="3">JCM 17137</strain>
    </source>
</reference>
<dbReference type="EMBL" id="BAABDD010000004">
    <property type="protein sequence ID" value="GAA3733201.1"/>
    <property type="molecule type" value="Genomic_DNA"/>
</dbReference>
<dbReference type="PANTHER" id="PTHR36456:SF1">
    <property type="entry name" value="UPF0232 PROTEIN SCO3875"/>
    <property type="match status" value="1"/>
</dbReference>
<sequence>MSSAETPHPGDSSPAAGGARGVELARQALAQARVAAKERGATPGPRPRRARSRSARSRNEPQHFGDAIRAWLIEHGWQEQVAIGGIFGRWSQIVGERLAQYARPATFDDGVLTVDTDSPTWATQVRALTPQLLRRINEELGHGSVTSIKVRGPQRSSRSTGAWRAR</sequence>
<dbReference type="PANTHER" id="PTHR36456">
    <property type="entry name" value="UPF0232 PROTEIN SCO3875"/>
    <property type="match status" value="1"/>
</dbReference>
<evidence type="ECO:0000313" key="2">
    <source>
        <dbReference type="EMBL" id="GAA3733201.1"/>
    </source>
</evidence>
<proteinExistence type="predicted"/>
<feature type="compositionally biased region" description="Low complexity" evidence="1">
    <location>
        <begin position="22"/>
        <end position="34"/>
    </location>
</feature>
<dbReference type="Pfam" id="PF05258">
    <property type="entry name" value="DciA"/>
    <property type="match status" value="1"/>
</dbReference>
<protein>
    <submittedName>
        <fullName evidence="2">DUF721 domain-containing protein</fullName>
    </submittedName>
</protein>